<dbReference type="HOGENOM" id="CLU_571342_0_0_1"/>
<keyword evidence="3" id="KW-1185">Reference proteome</keyword>
<name>A0A0B1PCD6_UNCNE</name>
<gene>
    <name evidence="2" type="ORF">EV44_g6366</name>
</gene>
<dbReference type="Proteomes" id="UP000030854">
    <property type="component" value="Unassembled WGS sequence"/>
</dbReference>
<feature type="compositionally biased region" description="Polar residues" evidence="1">
    <location>
        <begin position="384"/>
        <end position="399"/>
    </location>
</feature>
<evidence type="ECO:0000313" key="3">
    <source>
        <dbReference type="Proteomes" id="UP000030854"/>
    </source>
</evidence>
<dbReference type="STRING" id="52586.A0A0B1PCD6"/>
<feature type="region of interest" description="Disordered" evidence="1">
    <location>
        <begin position="368"/>
        <end position="404"/>
    </location>
</feature>
<protein>
    <submittedName>
        <fullName evidence="2">Putative fad-dependent oxidoreductase-like enzyme</fullName>
    </submittedName>
</protein>
<reference evidence="2 3" key="1">
    <citation type="journal article" date="2014" name="BMC Genomics">
        <title>Adaptive genomic structural variation in the grape powdery mildew pathogen, Erysiphe necator.</title>
        <authorList>
            <person name="Jones L."/>
            <person name="Riaz S."/>
            <person name="Morales-Cruz A."/>
            <person name="Amrine K.C."/>
            <person name="McGuire B."/>
            <person name="Gubler W.D."/>
            <person name="Walker M.A."/>
            <person name="Cantu D."/>
        </authorList>
    </citation>
    <scope>NUCLEOTIDE SEQUENCE [LARGE SCALE GENOMIC DNA]</scope>
    <source>
        <strain evidence="3">c</strain>
    </source>
</reference>
<comment type="caution">
    <text evidence="2">The sequence shown here is derived from an EMBL/GenBank/DDBJ whole genome shotgun (WGS) entry which is preliminary data.</text>
</comment>
<dbReference type="AlphaFoldDB" id="A0A0B1PCD6"/>
<sequence length="478" mass="53718">MNSQSSGGLVLVNAQSDGHTQSSSLSSLSSTPGASSPIIYPSDVAPTSKIFSITPPPSSYQDSARSKKLASLVGSSSPVAEMKIGAKEQSIISGRPTPDLIETATKDELQKMLKISLDEILKLEAASCEARMSAAHRKLHYNLLSIESQEALNRMEVENYMLRRETLILRKNPQNQAQTQYKKMLEGYCKYLKEENLVLHYRLKKAKSLIKRYDLKLASACQEINLLQDRIRQNRRYINEMRRPGGPLLNTFTSLSHTEISKDSCTHYYNNMTQKNSHLHPKPPDLIPENREKLDVLLLAGSILDQENNKISSPIMANYGPPDTKQLQNQGLQAICQPEASCPSQISNALLPPIRLQVQVDKTLKSPLRTSSQLSTRRRKSRDSTISVSECDEQSASQKNENKVPDSDILFKQVNASCSKNKVGTKLANEKLCNDNQELYNSLFDTVMTKRRREDELSWWNIESKKSRHNEILSLTNA</sequence>
<dbReference type="EMBL" id="JNVN01000204">
    <property type="protein sequence ID" value="KHJ35923.1"/>
    <property type="molecule type" value="Genomic_DNA"/>
</dbReference>
<evidence type="ECO:0000313" key="2">
    <source>
        <dbReference type="EMBL" id="KHJ35923.1"/>
    </source>
</evidence>
<feature type="region of interest" description="Disordered" evidence="1">
    <location>
        <begin position="1"/>
        <end position="41"/>
    </location>
</feature>
<organism evidence="2 3">
    <name type="scientific">Uncinula necator</name>
    <name type="common">Grape powdery mildew</name>
    <dbReference type="NCBI Taxonomy" id="52586"/>
    <lineage>
        <taxon>Eukaryota</taxon>
        <taxon>Fungi</taxon>
        <taxon>Dikarya</taxon>
        <taxon>Ascomycota</taxon>
        <taxon>Pezizomycotina</taxon>
        <taxon>Leotiomycetes</taxon>
        <taxon>Erysiphales</taxon>
        <taxon>Erysiphaceae</taxon>
        <taxon>Erysiphe</taxon>
    </lineage>
</organism>
<proteinExistence type="predicted"/>
<feature type="compositionally biased region" description="Low complexity" evidence="1">
    <location>
        <begin position="15"/>
        <end position="37"/>
    </location>
</feature>
<accession>A0A0B1PCD6</accession>
<evidence type="ECO:0000256" key="1">
    <source>
        <dbReference type="SAM" id="MobiDB-lite"/>
    </source>
</evidence>